<feature type="chain" id="PRO_5046280092" evidence="1">
    <location>
        <begin position="20"/>
        <end position="607"/>
    </location>
</feature>
<proteinExistence type="predicted"/>
<dbReference type="PROSITE" id="PS51257">
    <property type="entry name" value="PROKAR_LIPOPROTEIN"/>
    <property type="match status" value="1"/>
</dbReference>
<evidence type="ECO:0000313" key="3">
    <source>
        <dbReference type="Proteomes" id="UP001595615"/>
    </source>
</evidence>
<dbReference type="EMBL" id="JBHRXV010000004">
    <property type="protein sequence ID" value="MFC3712470.1"/>
    <property type="molecule type" value="Genomic_DNA"/>
</dbReference>
<feature type="signal peptide" evidence="1">
    <location>
        <begin position="1"/>
        <end position="19"/>
    </location>
</feature>
<comment type="caution">
    <text evidence="2">The sequence shown here is derived from an EMBL/GenBank/DDBJ whole genome shotgun (WGS) entry which is preliminary data.</text>
</comment>
<gene>
    <name evidence="2" type="ORF">ACFOMD_07815</name>
</gene>
<sequence length="607" mass="67277">MNRHLLLAATALALSACTATETAQAPAAAPPPPAAPAEDQTVAINAFFDAYDQAQLAKSPMGQSYRGIKTDYDKWDDFSDAEAVRENEAGIAALAEMRAKFASANLSPQARLSYRLFEKDVERAVKGFPYRNLNYVFDQMNGAQSGLPAFLINIHRVESKSDAEAYVKRLHGLGPALDQIMAEASAADAVLPPKWVFPYVISDSRNIIKGAPFDSGADSTLFADLKSKVAKLDIPQAEKDALVADGRQALLTSVKPAYERLIALMQAQEKRAGTDDGVWRFAKGGDYYAERLGYYTTTAMTPDQVHDLGLANVARIHEEMRGIMKQVSFKGDLPAFFAHMRTSKQFYFPNNAEGKAAYLAETNKAIDAMYKKLPEYFDTLPQARLTVKAVEPFREKSAGKAFYQRPAPDGSRPGTYYVNLYNMADMPSTEVEALAYHEGVPGHHLQRTIQTELKDVPPFRRFGGFTAYSEGWGLYTEKLGKDMGFYTDPYRDFGRLQLELHRAIRLVVDTGLHHKKWTREQAIKYVEDNSADAPGGIVKAIERYIVNPGQATAYLVGRLKISELRDRAQAQMGSRFTMGGFHDTVLLPGPVPLDILEENVDAWIKGN</sequence>
<evidence type="ECO:0000313" key="2">
    <source>
        <dbReference type="EMBL" id="MFC3712470.1"/>
    </source>
</evidence>
<reference evidence="3" key="1">
    <citation type="journal article" date="2019" name="Int. J. Syst. Evol. Microbiol.">
        <title>The Global Catalogue of Microorganisms (GCM) 10K type strain sequencing project: providing services to taxonomists for standard genome sequencing and annotation.</title>
        <authorList>
            <consortium name="The Broad Institute Genomics Platform"/>
            <consortium name="The Broad Institute Genome Sequencing Center for Infectious Disease"/>
            <person name="Wu L."/>
            <person name="Ma J."/>
        </authorList>
    </citation>
    <scope>NUCLEOTIDE SEQUENCE [LARGE SCALE GENOMIC DNA]</scope>
    <source>
        <strain evidence="3">KCTC 42644</strain>
    </source>
</reference>
<name>A0ABV7X8J9_9SPHN</name>
<dbReference type="Proteomes" id="UP001595615">
    <property type="component" value="Unassembled WGS sequence"/>
</dbReference>
<keyword evidence="1" id="KW-0732">Signal</keyword>
<dbReference type="RefSeq" id="WP_380859391.1">
    <property type="nucleotide sequence ID" value="NZ_JBHRXV010000004.1"/>
</dbReference>
<dbReference type="PANTHER" id="PTHR33361">
    <property type="entry name" value="GLR0591 PROTEIN"/>
    <property type="match status" value="1"/>
</dbReference>
<protein>
    <submittedName>
        <fullName evidence="2">DUF885 domain-containing protein</fullName>
    </submittedName>
</protein>
<dbReference type="InterPro" id="IPR010281">
    <property type="entry name" value="DUF885"/>
</dbReference>
<evidence type="ECO:0000256" key="1">
    <source>
        <dbReference type="SAM" id="SignalP"/>
    </source>
</evidence>
<accession>A0ABV7X8J9</accession>
<organism evidence="2 3">
    <name type="scientific">Sphingoaurantiacus capsulatus</name>
    <dbReference type="NCBI Taxonomy" id="1771310"/>
    <lineage>
        <taxon>Bacteria</taxon>
        <taxon>Pseudomonadati</taxon>
        <taxon>Pseudomonadota</taxon>
        <taxon>Alphaproteobacteria</taxon>
        <taxon>Sphingomonadales</taxon>
        <taxon>Sphingosinicellaceae</taxon>
        <taxon>Sphingoaurantiacus</taxon>
    </lineage>
</organism>
<keyword evidence="3" id="KW-1185">Reference proteome</keyword>
<dbReference type="PANTHER" id="PTHR33361:SF16">
    <property type="entry name" value="DUF885 DOMAIN-CONTAINING PROTEIN"/>
    <property type="match status" value="1"/>
</dbReference>
<dbReference type="Pfam" id="PF05960">
    <property type="entry name" value="DUF885"/>
    <property type="match status" value="1"/>
</dbReference>